<dbReference type="Proteomes" id="UP000282876">
    <property type="component" value="Unassembled WGS sequence"/>
</dbReference>
<evidence type="ECO:0000313" key="7">
    <source>
        <dbReference type="EMBL" id="RVD92423.1"/>
    </source>
</evidence>
<comment type="caution">
    <text evidence="7">The sequence shown here is derived from an EMBL/GenBank/DDBJ whole genome shotgun (WGS) entry which is preliminary data.</text>
</comment>
<sequence length="151" mass="17598">MRAVSFIEDRTYAAKRRIELIIKIISGLHSLLLLRNVSKLLILYSLIIQFVFFSLLEDYPAFLPTSPYFLGGTFGALINHFLFLRELVVDHINVLEAFVYFFLFVWATPFCFFLSLSANDESFAVKNRKRETFIGKLIKKIYAPHVKHNTK</sequence>
<proteinExistence type="inferred from homology"/>
<dbReference type="InterPro" id="IPR007277">
    <property type="entry name" value="Svp26/Tex261"/>
</dbReference>
<dbReference type="GO" id="GO:0097020">
    <property type="term" value="F:COPII receptor activity"/>
    <property type="evidence" value="ECO:0007669"/>
    <property type="project" value="InterPro"/>
</dbReference>
<keyword evidence="3 6" id="KW-0812">Transmembrane</keyword>
<dbReference type="STRING" id="291195.A0A437AMJ5"/>
<dbReference type="GO" id="GO:0006888">
    <property type="term" value="P:endoplasmic reticulum to Golgi vesicle-mediated transport"/>
    <property type="evidence" value="ECO:0007669"/>
    <property type="project" value="InterPro"/>
</dbReference>
<dbReference type="OrthoDB" id="28257at2759"/>
<dbReference type="Pfam" id="PF04148">
    <property type="entry name" value="Erv26"/>
    <property type="match status" value="1"/>
</dbReference>
<keyword evidence="5 6" id="KW-0472">Membrane</keyword>
<dbReference type="GO" id="GO:0005789">
    <property type="term" value="C:endoplasmic reticulum membrane"/>
    <property type="evidence" value="ECO:0007669"/>
    <property type="project" value="TreeGrafter"/>
</dbReference>
<dbReference type="EMBL" id="RCSS01000224">
    <property type="protein sequence ID" value="RVD92423.1"/>
    <property type="molecule type" value="Genomic_DNA"/>
</dbReference>
<evidence type="ECO:0000256" key="1">
    <source>
        <dbReference type="ARBA" id="ARBA00004141"/>
    </source>
</evidence>
<keyword evidence="4 6" id="KW-1133">Transmembrane helix</keyword>
<evidence type="ECO:0000256" key="2">
    <source>
        <dbReference type="ARBA" id="ARBA00008096"/>
    </source>
</evidence>
<protein>
    <submittedName>
        <fullName evidence="7">Transmembrane adaptor Erv26</fullName>
    </submittedName>
</protein>
<dbReference type="PANTHER" id="PTHR13144:SF0">
    <property type="entry name" value="PROTEIN TEX261"/>
    <property type="match status" value="1"/>
</dbReference>
<comment type="subcellular location">
    <subcellularLocation>
        <location evidence="1">Membrane</location>
        <topology evidence="1">Multi-pass membrane protein</topology>
    </subcellularLocation>
</comment>
<dbReference type="PANTHER" id="PTHR13144">
    <property type="entry name" value="TEX261 PROTEIN"/>
    <property type="match status" value="1"/>
</dbReference>
<organism evidence="7 8">
    <name type="scientific">Tubulinosema ratisbonensis</name>
    <dbReference type="NCBI Taxonomy" id="291195"/>
    <lineage>
        <taxon>Eukaryota</taxon>
        <taxon>Fungi</taxon>
        <taxon>Fungi incertae sedis</taxon>
        <taxon>Microsporidia</taxon>
        <taxon>Tubulinosematoidea</taxon>
        <taxon>Tubulinosematidae</taxon>
        <taxon>Tubulinosema</taxon>
    </lineage>
</organism>
<feature type="transmembrane region" description="Helical" evidence="6">
    <location>
        <begin position="40"/>
        <end position="56"/>
    </location>
</feature>
<comment type="similarity">
    <text evidence="2">Belongs to the SVP26 family.</text>
</comment>
<evidence type="ECO:0000256" key="6">
    <source>
        <dbReference type="SAM" id="Phobius"/>
    </source>
</evidence>
<keyword evidence="8" id="KW-1185">Reference proteome</keyword>
<evidence type="ECO:0000256" key="3">
    <source>
        <dbReference type="ARBA" id="ARBA00022692"/>
    </source>
</evidence>
<feature type="transmembrane region" description="Helical" evidence="6">
    <location>
        <begin position="68"/>
        <end position="85"/>
    </location>
</feature>
<evidence type="ECO:0000313" key="8">
    <source>
        <dbReference type="Proteomes" id="UP000282876"/>
    </source>
</evidence>
<name>A0A437AMJ5_9MICR</name>
<dbReference type="VEuPathDB" id="MicrosporidiaDB:TUBRATIS_10740"/>
<dbReference type="AlphaFoldDB" id="A0A437AMJ5"/>
<reference evidence="7 8" key="1">
    <citation type="submission" date="2018-10" db="EMBL/GenBank/DDBJ databases">
        <title>Draft genome sequence of the microsporidian Tubulinosema ratisbonensis.</title>
        <authorList>
            <person name="Polonais V."/>
            <person name="Peyretaillade E."/>
            <person name="Niehus S."/>
            <person name="Wawrzyniak I."/>
            <person name="Franchet A."/>
            <person name="Gaspin C."/>
            <person name="Reichstadt M."/>
            <person name="Belser C."/>
            <person name="Labadie K."/>
            <person name="Delbac F."/>
            <person name="Ferrandon D."/>
        </authorList>
    </citation>
    <scope>NUCLEOTIDE SEQUENCE [LARGE SCALE GENOMIC DNA]</scope>
    <source>
        <strain evidence="7 8">Franzen</strain>
    </source>
</reference>
<feature type="transmembrane region" description="Helical" evidence="6">
    <location>
        <begin position="97"/>
        <end position="118"/>
    </location>
</feature>
<gene>
    <name evidence="7" type="ORF">TUBRATIS_10740</name>
</gene>
<dbReference type="GO" id="GO:0000139">
    <property type="term" value="C:Golgi membrane"/>
    <property type="evidence" value="ECO:0007669"/>
    <property type="project" value="TreeGrafter"/>
</dbReference>
<dbReference type="GO" id="GO:0030134">
    <property type="term" value="C:COPII-coated ER to Golgi transport vesicle"/>
    <property type="evidence" value="ECO:0007669"/>
    <property type="project" value="TreeGrafter"/>
</dbReference>
<accession>A0A437AMJ5</accession>
<evidence type="ECO:0000256" key="4">
    <source>
        <dbReference type="ARBA" id="ARBA00022989"/>
    </source>
</evidence>
<evidence type="ECO:0000256" key="5">
    <source>
        <dbReference type="ARBA" id="ARBA00023136"/>
    </source>
</evidence>